<evidence type="ECO:0000256" key="4">
    <source>
        <dbReference type="ARBA" id="ARBA00022605"/>
    </source>
</evidence>
<evidence type="ECO:0000256" key="3">
    <source>
        <dbReference type="ARBA" id="ARBA00013080"/>
    </source>
</evidence>
<dbReference type="SUPFAM" id="SSF54506">
    <property type="entry name" value="Diaminopimelate epimerase-like"/>
    <property type="match status" value="2"/>
</dbReference>
<dbReference type="HAMAP" id="MF_00197">
    <property type="entry name" value="DAP_epimerase"/>
    <property type="match status" value="1"/>
</dbReference>
<keyword evidence="5 8" id="KW-0457">Lysine biosynthesis</keyword>
<feature type="active site" description="Proton acceptor" evidence="8">
    <location>
        <position position="226"/>
    </location>
</feature>
<dbReference type="AlphaFoldDB" id="A0A1S8KZ83"/>
<evidence type="ECO:0000256" key="2">
    <source>
        <dbReference type="ARBA" id="ARBA00010219"/>
    </source>
</evidence>
<dbReference type="EC" id="5.1.1.7" evidence="3 8"/>
<proteinExistence type="inferred from homology"/>
<evidence type="ECO:0000256" key="1">
    <source>
        <dbReference type="ARBA" id="ARBA00005196"/>
    </source>
</evidence>
<dbReference type="EMBL" id="CP096983">
    <property type="protein sequence ID" value="URZ12655.1"/>
    <property type="molecule type" value="Genomic_DNA"/>
</dbReference>
<feature type="binding site" evidence="8">
    <location>
        <begin position="78"/>
        <end position="79"/>
    </location>
    <ligand>
        <name>substrate</name>
    </ligand>
</feature>
<dbReference type="GO" id="GO:0005829">
    <property type="term" value="C:cytosol"/>
    <property type="evidence" value="ECO:0007669"/>
    <property type="project" value="TreeGrafter"/>
</dbReference>
<feature type="site" description="Could be important to modulate the pK values of the two catalytic cysteine residues" evidence="8">
    <location>
        <position position="167"/>
    </location>
</feature>
<dbReference type="Gene3D" id="3.10.310.10">
    <property type="entry name" value="Diaminopimelate Epimerase, Chain A, domain 1"/>
    <property type="match status" value="2"/>
</dbReference>
<name>A0A1S8KZ83_9CLOT</name>
<dbReference type="PANTHER" id="PTHR31689:SF0">
    <property type="entry name" value="DIAMINOPIMELATE EPIMERASE"/>
    <property type="match status" value="1"/>
</dbReference>
<comment type="subunit">
    <text evidence="8">Homodimer.</text>
</comment>
<feature type="binding site" evidence="8">
    <location>
        <position position="199"/>
    </location>
    <ligand>
        <name>substrate</name>
    </ligand>
</feature>
<comment type="function">
    <text evidence="8">Catalyzes the stereoinversion of LL-2,6-diaminopimelate (L,L-DAP) to meso-diaminopimelate (meso-DAP), a precursor of L-lysine and an essential component of the bacterial peptidoglycan.</text>
</comment>
<gene>
    <name evidence="8 9" type="primary">dapF</name>
    <name evidence="9" type="ORF">CROST_033780</name>
</gene>
<dbReference type="GO" id="GO:0008837">
    <property type="term" value="F:diaminopimelate epimerase activity"/>
    <property type="evidence" value="ECO:0007669"/>
    <property type="project" value="UniProtKB-UniRule"/>
</dbReference>
<feature type="binding site" evidence="8">
    <location>
        <position position="13"/>
    </location>
    <ligand>
        <name>substrate</name>
    </ligand>
</feature>
<feature type="binding site" evidence="8">
    <location>
        <position position="165"/>
    </location>
    <ligand>
        <name>substrate</name>
    </ligand>
</feature>
<comment type="caution">
    <text evidence="8">Lacks conserved residue(s) required for the propagation of feature annotation.</text>
</comment>
<evidence type="ECO:0000256" key="7">
    <source>
        <dbReference type="ARBA" id="ARBA00051712"/>
    </source>
</evidence>
<dbReference type="InterPro" id="IPR001653">
    <property type="entry name" value="DAP_epimerase_DapF"/>
</dbReference>
<feature type="binding site" evidence="8">
    <location>
        <begin position="227"/>
        <end position="228"/>
    </location>
    <ligand>
        <name>substrate</name>
    </ligand>
</feature>
<dbReference type="NCBIfam" id="TIGR00652">
    <property type="entry name" value="DapF"/>
    <property type="match status" value="1"/>
</dbReference>
<evidence type="ECO:0000313" key="9">
    <source>
        <dbReference type="EMBL" id="URZ12655.1"/>
    </source>
</evidence>
<evidence type="ECO:0000256" key="6">
    <source>
        <dbReference type="ARBA" id="ARBA00023235"/>
    </source>
</evidence>
<comment type="subcellular location">
    <subcellularLocation>
        <location evidence="8">Cytoplasm</location>
    </subcellularLocation>
</comment>
<dbReference type="Pfam" id="PF01678">
    <property type="entry name" value="DAP_epimerase"/>
    <property type="match status" value="2"/>
</dbReference>
<keyword evidence="6 8" id="KW-0413">Isomerase</keyword>
<feature type="active site" description="Proton donor" evidence="8">
    <location>
        <position position="77"/>
    </location>
</feature>
<feature type="binding site" evidence="8">
    <location>
        <position position="68"/>
    </location>
    <ligand>
        <name>substrate</name>
    </ligand>
</feature>
<accession>A0A1S8KZ83</accession>
<comment type="catalytic activity">
    <reaction evidence="7 8">
        <text>(2S,6S)-2,6-diaminopimelate = meso-2,6-diaminopimelate</text>
        <dbReference type="Rhea" id="RHEA:15393"/>
        <dbReference type="ChEBI" id="CHEBI:57609"/>
        <dbReference type="ChEBI" id="CHEBI:57791"/>
        <dbReference type="EC" id="5.1.1.7"/>
    </reaction>
</comment>
<dbReference type="STRING" id="84029.CROST_40920"/>
<protein>
    <recommendedName>
        <fullName evidence="3 8">Diaminopimelate epimerase</fullName>
        <shortName evidence="8">DAP epimerase</shortName>
        <ecNumber evidence="3 8">5.1.1.7</ecNumber>
    </recommendedName>
    <alternativeName>
        <fullName evidence="8">PLP-independent amino acid racemase</fullName>
    </alternativeName>
</protein>
<reference evidence="9 10" key="1">
    <citation type="submission" date="2022-04" db="EMBL/GenBank/DDBJ databases">
        <title>Genome sequence of C. roseum typestrain.</title>
        <authorList>
            <person name="Poehlein A."/>
            <person name="Schoch T."/>
            <person name="Duerre P."/>
            <person name="Daniel R."/>
        </authorList>
    </citation>
    <scope>NUCLEOTIDE SEQUENCE [LARGE SCALE GENOMIC DNA]</scope>
    <source>
        <strain evidence="9 10">DSM 7320</strain>
    </source>
</reference>
<feature type="site" description="Could be important to modulate the pK values of the two catalytic cysteine residues" evidence="8">
    <location>
        <position position="217"/>
    </location>
</feature>
<evidence type="ECO:0000256" key="5">
    <source>
        <dbReference type="ARBA" id="ARBA00023154"/>
    </source>
</evidence>
<evidence type="ECO:0000313" key="10">
    <source>
        <dbReference type="Proteomes" id="UP000190951"/>
    </source>
</evidence>
<keyword evidence="8" id="KW-0963">Cytoplasm</keyword>
<feature type="binding site" evidence="8">
    <location>
        <begin position="217"/>
        <end position="218"/>
    </location>
    <ligand>
        <name>substrate</name>
    </ligand>
</feature>
<dbReference type="KEGG" id="crw:CROST_033780"/>
<comment type="similarity">
    <text evidence="2 8">Belongs to the diaminopimelate epimerase family.</text>
</comment>
<dbReference type="PANTHER" id="PTHR31689">
    <property type="entry name" value="DIAMINOPIMELATE EPIMERASE, CHLOROPLASTIC"/>
    <property type="match status" value="1"/>
</dbReference>
<keyword evidence="10" id="KW-1185">Reference proteome</keyword>
<dbReference type="Proteomes" id="UP000190951">
    <property type="component" value="Chromosome"/>
</dbReference>
<comment type="pathway">
    <text evidence="1 8">Amino-acid biosynthesis; L-lysine biosynthesis via DAP pathway; DL-2,6-diaminopimelate from LL-2,6-diaminopimelate: step 1/1.</text>
</comment>
<evidence type="ECO:0000256" key="8">
    <source>
        <dbReference type="HAMAP-Rule" id="MF_00197"/>
    </source>
</evidence>
<organism evidence="9 10">
    <name type="scientific">Clostridium felsineum</name>
    <dbReference type="NCBI Taxonomy" id="36839"/>
    <lineage>
        <taxon>Bacteria</taxon>
        <taxon>Bacillati</taxon>
        <taxon>Bacillota</taxon>
        <taxon>Clostridia</taxon>
        <taxon>Eubacteriales</taxon>
        <taxon>Clostridiaceae</taxon>
        <taxon>Clostridium</taxon>
    </lineage>
</organism>
<dbReference type="PROSITE" id="PS01326">
    <property type="entry name" value="DAP_EPIMERASE"/>
    <property type="match status" value="1"/>
</dbReference>
<dbReference type="GO" id="GO:0009089">
    <property type="term" value="P:lysine biosynthetic process via diaminopimelate"/>
    <property type="evidence" value="ECO:0007669"/>
    <property type="project" value="UniProtKB-UniRule"/>
</dbReference>
<dbReference type="InterPro" id="IPR018510">
    <property type="entry name" value="DAP_epimerase_AS"/>
</dbReference>
<sequence>MEINILKCHGTGNDFILIDEYNNNYNFNDEIRRSIAIQACNRAKFIGGDGILFVQKSNICDAKMRIFNADGSEAEMCGNGLRCVGRYVIEMLKKEKVEIETLKARYWVNAQDDIYEGVKTVKIDIKSVSLNVNSLPLNYTKEKLLFDKIPQLSNEFDFTAVSITNPHLVSIVSSIDNDKLVELGEKANATKEVLPQGVNVSFVRVIEDNNIYVKTYERGVGLTKSCGTAMTASSIVSCISEKVKFDKIINVYNDGGAIKTIVHNSDEDYWVEFIGNATFVFEGTMELDGGRIDQFTIDESKFESEANAYEEFFQYTRKII</sequence>
<keyword evidence="4 8" id="KW-0028">Amino-acid biosynthesis</keyword>